<dbReference type="GeneID" id="67210770"/>
<feature type="transmembrane region" description="Helical" evidence="1">
    <location>
        <begin position="122"/>
        <end position="142"/>
    </location>
</feature>
<name>A0ABD5MRK6_9EURY</name>
<feature type="transmembrane region" description="Helical" evidence="1">
    <location>
        <begin position="98"/>
        <end position="116"/>
    </location>
</feature>
<feature type="transmembrane region" description="Helical" evidence="1">
    <location>
        <begin position="220"/>
        <end position="237"/>
    </location>
</feature>
<sequence>MATQSAAASTVQSLRERSVFALARTAVFSLSVLAFVFLWLLAFDFVLRGVFLAWVDPVLADTIHFVHDIALATWVWIWGAAMLVQLYRPAKRVAAMRIALLLTSIDFGLALALAAIEGAFDPSVLLFFAPVYLAAALHPARAELIPLGGLDGDAAKPVVLGIALLAVVPVLLYVSGQLTLRAVLTDEHRALGHYATMSYYGLSLVALAVLGAFGTRGRPSVYAAALLATMLAVSSVFNPTMSGLSPLWAALSVVWSLALVGSYERAVRNEASRRAARPVESADVSL</sequence>
<dbReference type="AlphaFoldDB" id="A0ABD5MRK6"/>
<keyword evidence="1" id="KW-0812">Transmembrane</keyword>
<reference evidence="2" key="1">
    <citation type="submission" date="2024-09" db="EMBL/GenBank/DDBJ databases">
        <authorList>
            <person name="Sun Q."/>
        </authorList>
    </citation>
    <scope>NUCLEOTIDE SEQUENCE [LARGE SCALE GENOMIC DNA]</scope>
    <source>
        <strain evidence="2">JCM 31273</strain>
    </source>
</reference>
<comment type="caution">
    <text evidence="2">The sequence shown here is derived from an EMBL/GenBank/DDBJ whole genome shotgun (WGS) entry which is preliminary data.</text>
</comment>
<keyword evidence="1" id="KW-1133">Transmembrane helix</keyword>
<feature type="transmembrane region" description="Helical" evidence="1">
    <location>
        <begin position="21"/>
        <end position="43"/>
    </location>
</feature>
<dbReference type="EMBL" id="JBHMAJ010000007">
    <property type="protein sequence ID" value="MFB9824597.1"/>
    <property type="molecule type" value="Genomic_DNA"/>
</dbReference>
<feature type="transmembrane region" description="Helical" evidence="1">
    <location>
        <begin position="63"/>
        <end position="86"/>
    </location>
</feature>
<proteinExistence type="predicted"/>
<evidence type="ECO:0000256" key="1">
    <source>
        <dbReference type="SAM" id="Phobius"/>
    </source>
</evidence>
<protein>
    <submittedName>
        <fullName evidence="2">Uncharacterized protein</fullName>
    </submittedName>
</protein>
<organism evidence="2 3">
    <name type="scientific">Halobaculum roseum</name>
    <dbReference type="NCBI Taxonomy" id="2175149"/>
    <lineage>
        <taxon>Archaea</taxon>
        <taxon>Methanobacteriati</taxon>
        <taxon>Methanobacteriota</taxon>
        <taxon>Stenosarchaea group</taxon>
        <taxon>Halobacteria</taxon>
        <taxon>Halobacteriales</taxon>
        <taxon>Haloferacaceae</taxon>
        <taxon>Halobaculum</taxon>
    </lineage>
</organism>
<feature type="transmembrane region" description="Helical" evidence="1">
    <location>
        <begin position="194"/>
        <end position="213"/>
    </location>
</feature>
<gene>
    <name evidence="2" type="ORF">ACFFOL_10515</name>
</gene>
<dbReference type="Proteomes" id="UP001589595">
    <property type="component" value="Unassembled WGS sequence"/>
</dbReference>
<keyword evidence="1" id="KW-0472">Membrane</keyword>
<dbReference type="RefSeq" id="WP_222920753.1">
    <property type="nucleotide sequence ID" value="NZ_CP082286.1"/>
</dbReference>
<evidence type="ECO:0000313" key="2">
    <source>
        <dbReference type="EMBL" id="MFB9824597.1"/>
    </source>
</evidence>
<feature type="transmembrane region" description="Helical" evidence="1">
    <location>
        <begin position="243"/>
        <end position="263"/>
    </location>
</feature>
<evidence type="ECO:0000313" key="3">
    <source>
        <dbReference type="Proteomes" id="UP001589595"/>
    </source>
</evidence>
<accession>A0ABD5MRK6</accession>
<keyword evidence="3" id="KW-1185">Reference proteome</keyword>
<feature type="transmembrane region" description="Helical" evidence="1">
    <location>
        <begin position="154"/>
        <end position="174"/>
    </location>
</feature>